<feature type="non-terminal residue" evidence="2">
    <location>
        <position position="1"/>
    </location>
</feature>
<dbReference type="InterPro" id="IPR051495">
    <property type="entry name" value="Epithelial_Barrier/Signaling"/>
</dbReference>
<keyword evidence="3" id="KW-1185">Reference proteome</keyword>
<dbReference type="RefSeq" id="WP_193869944.1">
    <property type="nucleotide sequence ID" value="NZ_JADEWU010000032.1"/>
</dbReference>
<reference evidence="2 3" key="1">
    <citation type="submission" date="2020-10" db="EMBL/GenBank/DDBJ databases">
        <authorList>
            <person name="Castelo-Branco R."/>
            <person name="Eusebio N."/>
            <person name="Adriana R."/>
            <person name="Vieira A."/>
            <person name="Brugerolle De Fraissinette N."/>
            <person name="Rezende De Castro R."/>
            <person name="Schneider M.P."/>
            <person name="Vasconcelos V."/>
            <person name="Leao P.N."/>
        </authorList>
    </citation>
    <scope>NUCLEOTIDE SEQUENCE [LARGE SCALE GENOMIC DNA]</scope>
    <source>
        <strain evidence="2 3">LEGE 06226</strain>
    </source>
</reference>
<proteinExistence type="predicted"/>
<dbReference type="PANTHER" id="PTHR13802">
    <property type="entry name" value="MUCIN 4-RELATED"/>
    <property type="match status" value="1"/>
</dbReference>
<dbReference type="PANTHER" id="PTHR13802:SF52">
    <property type="entry name" value="MUCIN-4"/>
    <property type="match status" value="1"/>
</dbReference>
<dbReference type="InterPro" id="IPR001846">
    <property type="entry name" value="VWF_type-D"/>
</dbReference>
<dbReference type="EMBL" id="JADEWU010000032">
    <property type="protein sequence ID" value="MBE9144475.1"/>
    <property type="molecule type" value="Genomic_DNA"/>
</dbReference>
<dbReference type="Pfam" id="PF00094">
    <property type="entry name" value="VWD"/>
    <property type="match status" value="1"/>
</dbReference>
<accession>A0ABR9UDC2</accession>
<comment type="caution">
    <text evidence="2">The sequence shown here is derived from an EMBL/GenBank/DDBJ whole genome shotgun (WGS) entry which is preliminary data.</text>
</comment>
<dbReference type="PROSITE" id="PS51233">
    <property type="entry name" value="VWFD"/>
    <property type="match status" value="1"/>
</dbReference>
<organism evidence="2 3">
    <name type="scientific">Planktothrix mougeotii LEGE 06226</name>
    <dbReference type="NCBI Taxonomy" id="1828728"/>
    <lineage>
        <taxon>Bacteria</taxon>
        <taxon>Bacillati</taxon>
        <taxon>Cyanobacteriota</taxon>
        <taxon>Cyanophyceae</taxon>
        <taxon>Oscillatoriophycideae</taxon>
        <taxon>Oscillatoriales</taxon>
        <taxon>Microcoleaceae</taxon>
        <taxon>Planktothrix</taxon>
    </lineage>
</organism>
<name>A0ABR9UDC2_9CYAN</name>
<dbReference type="SMART" id="SM00216">
    <property type="entry name" value="VWD"/>
    <property type="match status" value="1"/>
</dbReference>
<evidence type="ECO:0000313" key="3">
    <source>
        <dbReference type="Proteomes" id="UP000640725"/>
    </source>
</evidence>
<feature type="domain" description="VWFD" evidence="1">
    <location>
        <begin position="8"/>
        <end position="233"/>
    </location>
</feature>
<sequence length="329" mass="35999">PRPQVVPGGGGSHGEPHLITMDGQKYDYQAVGEFVLTRTKNRQFEIQVRQAPYKNRNNVSINSAVAMKVGDARVGIYATGFPDDQTKIPLRIDGKPVELKGTQNLAGGGSITQNAGTSWTIQWPTGEVATFEIADPGGSPMIDLSTGLTENDRGQLEGLLGNFNGNPSDDFMTRDGRVIPQNQEAMDTARSVLNNFNINRWIPIPIDPLTEAFLDTIHSQFGNSWRISQTESLFDYAPGKNTGSFTNPAFPNGFVILRMLAPDAVAKAEEACQKAEVPSDRLEGCLFDVAVTGETGFARVAANFLKNKVRERVEREIRNRIPIPVPLPF</sequence>
<protein>
    <submittedName>
        <fullName evidence="2">VWD domain-containing protein</fullName>
    </submittedName>
</protein>
<gene>
    <name evidence="2" type="ORF">IQ236_14785</name>
</gene>
<dbReference type="Proteomes" id="UP000640725">
    <property type="component" value="Unassembled WGS sequence"/>
</dbReference>
<evidence type="ECO:0000313" key="2">
    <source>
        <dbReference type="EMBL" id="MBE9144475.1"/>
    </source>
</evidence>
<evidence type="ECO:0000259" key="1">
    <source>
        <dbReference type="PROSITE" id="PS51233"/>
    </source>
</evidence>